<accession>A0A4C1WBT3</accession>
<dbReference type="GO" id="GO:0003676">
    <property type="term" value="F:nucleic acid binding"/>
    <property type="evidence" value="ECO:0007669"/>
    <property type="project" value="InterPro"/>
</dbReference>
<dbReference type="AlphaFoldDB" id="A0A4C1WBT3"/>
<dbReference type="PANTHER" id="PTHR37984:SF5">
    <property type="entry name" value="PROTEIN NYNRIN-LIKE"/>
    <property type="match status" value="1"/>
</dbReference>
<evidence type="ECO:0000256" key="1">
    <source>
        <dbReference type="ARBA" id="ARBA00022679"/>
    </source>
</evidence>
<keyword evidence="4" id="KW-0255">Endonuclease</keyword>
<dbReference type="Gene3D" id="3.30.420.10">
    <property type="entry name" value="Ribonuclease H-like superfamily/Ribonuclease H"/>
    <property type="match status" value="1"/>
</dbReference>
<gene>
    <name evidence="8" type="ORF">EVAR_16182_1</name>
</gene>
<dbReference type="GO" id="GO:0003964">
    <property type="term" value="F:RNA-directed DNA polymerase activity"/>
    <property type="evidence" value="ECO:0007669"/>
    <property type="project" value="UniProtKB-KW"/>
</dbReference>
<dbReference type="Pfam" id="PF17917">
    <property type="entry name" value="RT_RNaseH"/>
    <property type="match status" value="1"/>
</dbReference>
<reference evidence="8 9" key="1">
    <citation type="journal article" date="2019" name="Commun. Biol.">
        <title>The bagworm genome reveals a unique fibroin gene that provides high tensile strength.</title>
        <authorList>
            <person name="Kono N."/>
            <person name="Nakamura H."/>
            <person name="Ohtoshi R."/>
            <person name="Tomita M."/>
            <person name="Numata K."/>
            <person name="Arakawa K."/>
        </authorList>
    </citation>
    <scope>NUCLEOTIDE SEQUENCE [LARGE SCALE GENOMIC DNA]</scope>
</reference>
<evidence type="ECO:0000313" key="8">
    <source>
        <dbReference type="EMBL" id="GBP48513.1"/>
    </source>
</evidence>
<evidence type="ECO:0000256" key="5">
    <source>
        <dbReference type="ARBA" id="ARBA00022801"/>
    </source>
</evidence>
<dbReference type="EMBL" id="BGZK01000525">
    <property type="protein sequence ID" value="GBP48513.1"/>
    <property type="molecule type" value="Genomic_DNA"/>
</dbReference>
<proteinExistence type="predicted"/>
<feature type="domain" description="Reverse transcriptase RNase H-like" evidence="7">
    <location>
        <begin position="33"/>
        <end position="68"/>
    </location>
</feature>
<keyword evidence="5" id="KW-0378">Hydrolase</keyword>
<evidence type="ECO:0000313" key="9">
    <source>
        <dbReference type="Proteomes" id="UP000299102"/>
    </source>
</evidence>
<evidence type="ECO:0000259" key="7">
    <source>
        <dbReference type="Pfam" id="PF17917"/>
    </source>
</evidence>
<evidence type="ECO:0000256" key="6">
    <source>
        <dbReference type="ARBA" id="ARBA00022918"/>
    </source>
</evidence>
<dbReference type="Proteomes" id="UP000299102">
    <property type="component" value="Unassembled WGS sequence"/>
</dbReference>
<evidence type="ECO:0000256" key="3">
    <source>
        <dbReference type="ARBA" id="ARBA00022722"/>
    </source>
</evidence>
<dbReference type="InterPro" id="IPR041373">
    <property type="entry name" value="RT_RNaseH"/>
</dbReference>
<comment type="caution">
    <text evidence="8">The sequence shown here is derived from an EMBL/GenBank/DDBJ whole genome shotgun (WGS) entry which is preliminary data.</text>
</comment>
<dbReference type="STRING" id="151549.A0A4C1WBT3"/>
<keyword evidence="3" id="KW-0540">Nuclease</keyword>
<organism evidence="8 9">
    <name type="scientific">Eumeta variegata</name>
    <name type="common">Bagworm moth</name>
    <name type="synonym">Eumeta japonica</name>
    <dbReference type="NCBI Taxonomy" id="151549"/>
    <lineage>
        <taxon>Eukaryota</taxon>
        <taxon>Metazoa</taxon>
        <taxon>Ecdysozoa</taxon>
        <taxon>Arthropoda</taxon>
        <taxon>Hexapoda</taxon>
        <taxon>Insecta</taxon>
        <taxon>Pterygota</taxon>
        <taxon>Neoptera</taxon>
        <taxon>Endopterygota</taxon>
        <taxon>Lepidoptera</taxon>
        <taxon>Glossata</taxon>
        <taxon>Ditrysia</taxon>
        <taxon>Tineoidea</taxon>
        <taxon>Psychidae</taxon>
        <taxon>Oiketicinae</taxon>
        <taxon>Eumeta</taxon>
    </lineage>
</organism>
<dbReference type="GO" id="GO:0004519">
    <property type="term" value="F:endonuclease activity"/>
    <property type="evidence" value="ECO:0007669"/>
    <property type="project" value="UniProtKB-KW"/>
</dbReference>
<dbReference type="InterPro" id="IPR050951">
    <property type="entry name" value="Retrovirus_Pol_polyprotein"/>
</dbReference>
<evidence type="ECO:0000256" key="4">
    <source>
        <dbReference type="ARBA" id="ARBA00022759"/>
    </source>
</evidence>
<name>A0A4C1WBT3_EUMVA</name>
<dbReference type="GO" id="GO:0016787">
    <property type="term" value="F:hydrolase activity"/>
    <property type="evidence" value="ECO:0007669"/>
    <property type="project" value="UniProtKB-KW"/>
</dbReference>
<keyword evidence="2" id="KW-0548">Nucleotidyltransferase</keyword>
<keyword evidence="6" id="KW-0695">RNA-directed DNA polymerase</keyword>
<evidence type="ECO:0000256" key="2">
    <source>
        <dbReference type="ARBA" id="ARBA00022695"/>
    </source>
</evidence>
<dbReference type="PANTHER" id="PTHR37984">
    <property type="entry name" value="PROTEIN CBG26694"/>
    <property type="match status" value="1"/>
</dbReference>
<sequence length="287" mass="31535">MRLCLKDNNFISKKAEPLPLALRAHVEAELNRSYGLGAVLLQYKAGGSERPVSCASCTLNTAERNYSQRIVNDNVPPFSSAEFGLYLNRNVMKHILIAPYHLASNLAAMVAIHSFKLLLKKVKIENKNDNTALSRFLFSYKEAQQDETQVRHGSHNYEKLESNVRLGQDSLLSTLRSNPKTNPEQSPQCELVHLAAQQVLVGRLCKLETICLGNTDDCPAAVSCHISAVSNSVLKQKQLQRFAIQTTSSVGASSAALLTSGIRGVTRTTMKRVNLAVSASRWLAGSR</sequence>
<keyword evidence="9" id="KW-1185">Reference proteome</keyword>
<dbReference type="InterPro" id="IPR036397">
    <property type="entry name" value="RNaseH_sf"/>
</dbReference>
<dbReference type="OrthoDB" id="5978043at2759"/>
<protein>
    <recommendedName>
        <fullName evidence="7">Reverse transcriptase RNase H-like domain-containing protein</fullName>
    </recommendedName>
</protein>
<keyword evidence="1" id="KW-0808">Transferase</keyword>